<dbReference type="PANTHER" id="PTHR40626">
    <property type="entry name" value="MIP31509P"/>
    <property type="match status" value="1"/>
</dbReference>
<feature type="compositionally biased region" description="Low complexity" evidence="8">
    <location>
        <begin position="243"/>
        <end position="259"/>
    </location>
</feature>
<dbReference type="InterPro" id="IPR036236">
    <property type="entry name" value="Znf_C2H2_sf"/>
</dbReference>
<evidence type="ECO:0000256" key="7">
    <source>
        <dbReference type="PROSITE-ProRule" id="PRU00042"/>
    </source>
</evidence>
<keyword evidence="2" id="KW-0479">Metal-binding</keyword>
<feature type="region of interest" description="Disordered" evidence="8">
    <location>
        <begin position="151"/>
        <end position="205"/>
    </location>
</feature>
<evidence type="ECO:0000256" key="3">
    <source>
        <dbReference type="ARBA" id="ARBA00022737"/>
    </source>
</evidence>
<dbReference type="InterPro" id="IPR013087">
    <property type="entry name" value="Znf_C2H2_type"/>
</dbReference>
<feature type="region of interest" description="Disordered" evidence="8">
    <location>
        <begin position="1"/>
        <end position="52"/>
    </location>
</feature>
<feature type="region of interest" description="Disordered" evidence="8">
    <location>
        <begin position="427"/>
        <end position="503"/>
    </location>
</feature>
<dbReference type="Pfam" id="PF00096">
    <property type="entry name" value="zf-C2H2"/>
    <property type="match status" value="1"/>
</dbReference>
<evidence type="ECO:0000256" key="4">
    <source>
        <dbReference type="ARBA" id="ARBA00022771"/>
    </source>
</evidence>
<dbReference type="GO" id="GO:0008270">
    <property type="term" value="F:zinc ion binding"/>
    <property type="evidence" value="ECO:0007669"/>
    <property type="project" value="UniProtKB-KW"/>
</dbReference>
<feature type="region of interest" description="Disordered" evidence="8">
    <location>
        <begin position="237"/>
        <end position="273"/>
    </location>
</feature>
<evidence type="ECO:0000256" key="1">
    <source>
        <dbReference type="ARBA" id="ARBA00004123"/>
    </source>
</evidence>
<protein>
    <submittedName>
        <fullName evidence="10">Zinc finger protein</fullName>
    </submittedName>
</protein>
<proteinExistence type="predicted"/>
<evidence type="ECO:0000256" key="5">
    <source>
        <dbReference type="ARBA" id="ARBA00022833"/>
    </source>
</evidence>
<feature type="compositionally biased region" description="Polar residues" evidence="8">
    <location>
        <begin position="166"/>
        <end position="177"/>
    </location>
</feature>
<dbReference type="SMART" id="SM00355">
    <property type="entry name" value="ZnF_C2H2"/>
    <property type="match status" value="2"/>
</dbReference>
<gene>
    <name evidence="10" type="primary">BCR1</name>
    <name evidence="10" type="ORF">MYAM1_001476</name>
</gene>
<keyword evidence="11" id="KW-1185">Reference proteome</keyword>
<feature type="compositionally biased region" description="Basic and acidic residues" evidence="8">
    <location>
        <begin position="454"/>
        <end position="468"/>
    </location>
</feature>
<feature type="compositionally biased region" description="Basic and acidic residues" evidence="8">
    <location>
        <begin position="151"/>
        <end position="162"/>
    </location>
</feature>
<keyword evidence="4 7" id="KW-0863">Zinc-finger</keyword>
<evidence type="ECO:0000256" key="2">
    <source>
        <dbReference type="ARBA" id="ARBA00022723"/>
    </source>
</evidence>
<dbReference type="Gene3D" id="3.30.160.60">
    <property type="entry name" value="Classic Zinc Finger"/>
    <property type="match status" value="2"/>
</dbReference>
<dbReference type="GO" id="GO:0005634">
    <property type="term" value="C:nucleus"/>
    <property type="evidence" value="ECO:0007669"/>
    <property type="project" value="UniProtKB-SubCell"/>
</dbReference>
<organism evidence="10 11">
    <name type="scientific">Malassezia yamatoensis</name>
    <dbReference type="NCBI Taxonomy" id="253288"/>
    <lineage>
        <taxon>Eukaryota</taxon>
        <taxon>Fungi</taxon>
        <taxon>Dikarya</taxon>
        <taxon>Basidiomycota</taxon>
        <taxon>Ustilaginomycotina</taxon>
        <taxon>Malasseziomycetes</taxon>
        <taxon>Malasseziales</taxon>
        <taxon>Malasseziaceae</taxon>
        <taxon>Malassezia</taxon>
    </lineage>
</organism>
<dbReference type="GO" id="GO:0000785">
    <property type="term" value="C:chromatin"/>
    <property type="evidence" value="ECO:0007669"/>
    <property type="project" value="TreeGrafter"/>
</dbReference>
<sequence>MHTRVVAPSMRGYESDTVSESSRSLAKNPTQAPTSDIKIAPQTPSGNPNHSPTVFQCSGFGDCQMVFTRSEHLARHVRKHTGERPFQCHCTRSFSRLDNLRQHCQTVHSETPDRNDEVLRRLSVLHSNLAASAAKNQRSAAKLPPIEIRAGSESDASHDANHSQKKPSLTSPTSVAVSSLLSVNEPSSSSRRSSSDSSVSDNRYAFPSYQGTKRVSTEVAPPLTSVSSIVSSPQPLNWPHHYSSQPPGVRSSSSLPPLSDLFNKTHPTKKDIEPRFTSRTWPVNSMDPTMRPGMDERHRAWYSVPVHPLTNSGSDSSHSANYMGPSFCPSYSTNASPNRYTPTIQYDMPWTNLPKQHSAGPATPVSYEPSKTVLLPPNQQQSRFNLHEANHSFVGNTSMTSLDQSSSPCLLGAMTPMHDLHTSRPLKKSRSTLFPGNTSNFTPSSARKLSAHHLSADHPEDHIGRTPRDSSLLGLPQYLKSVGPESSKDSTSTHPTMETNRAYLDREARKAKWESPSNRHRETVNCRQADMRSISLSHPDQVPYRLGYYNMSRKRNIEEDAR</sequence>
<dbReference type="PROSITE" id="PS50157">
    <property type="entry name" value="ZINC_FINGER_C2H2_2"/>
    <property type="match status" value="1"/>
</dbReference>
<keyword evidence="3" id="KW-0677">Repeat</keyword>
<dbReference type="EMBL" id="CP119943">
    <property type="protein sequence ID" value="WFC98744.1"/>
    <property type="molecule type" value="Genomic_DNA"/>
</dbReference>
<dbReference type="AlphaFoldDB" id="A0AAJ6CGF9"/>
<feature type="compositionally biased region" description="Polar residues" evidence="8">
    <location>
        <begin position="16"/>
        <end position="34"/>
    </location>
</feature>
<dbReference type="Proteomes" id="UP001219567">
    <property type="component" value="Chromosome 1"/>
</dbReference>
<evidence type="ECO:0000259" key="9">
    <source>
        <dbReference type="PROSITE" id="PS50157"/>
    </source>
</evidence>
<evidence type="ECO:0000313" key="10">
    <source>
        <dbReference type="EMBL" id="WFC98744.1"/>
    </source>
</evidence>
<feature type="compositionally biased region" description="Low complexity" evidence="8">
    <location>
        <begin position="178"/>
        <end position="202"/>
    </location>
</feature>
<reference evidence="10 11" key="1">
    <citation type="submission" date="2023-03" db="EMBL/GenBank/DDBJ databases">
        <title>Mating type loci evolution in Malassezia.</title>
        <authorList>
            <person name="Coelho M.A."/>
        </authorList>
    </citation>
    <scope>NUCLEOTIDE SEQUENCE [LARGE SCALE GENOMIC DNA]</scope>
    <source>
        <strain evidence="10 11">CBS 9725</strain>
    </source>
</reference>
<feature type="compositionally biased region" description="Polar residues" evidence="8">
    <location>
        <begin position="431"/>
        <end position="447"/>
    </location>
</feature>
<comment type="subcellular location">
    <subcellularLocation>
        <location evidence="1">Nucleus</location>
    </subcellularLocation>
</comment>
<dbReference type="SUPFAM" id="SSF57667">
    <property type="entry name" value="beta-beta-alpha zinc fingers"/>
    <property type="match status" value="1"/>
</dbReference>
<feature type="domain" description="C2H2-type" evidence="9">
    <location>
        <begin position="55"/>
        <end position="85"/>
    </location>
</feature>
<evidence type="ECO:0000313" key="11">
    <source>
        <dbReference type="Proteomes" id="UP001219567"/>
    </source>
</evidence>
<dbReference type="InterPro" id="IPR051059">
    <property type="entry name" value="VerF-like"/>
</dbReference>
<accession>A0AAJ6CGF9</accession>
<feature type="compositionally biased region" description="Polar residues" evidence="8">
    <location>
        <begin position="489"/>
        <end position="499"/>
    </location>
</feature>
<dbReference type="GO" id="GO:0000981">
    <property type="term" value="F:DNA-binding transcription factor activity, RNA polymerase II-specific"/>
    <property type="evidence" value="ECO:0007669"/>
    <property type="project" value="InterPro"/>
</dbReference>
<dbReference type="GO" id="GO:0000978">
    <property type="term" value="F:RNA polymerase II cis-regulatory region sequence-specific DNA binding"/>
    <property type="evidence" value="ECO:0007669"/>
    <property type="project" value="InterPro"/>
</dbReference>
<feature type="compositionally biased region" description="Polar residues" evidence="8">
    <location>
        <begin position="42"/>
        <end position="52"/>
    </location>
</feature>
<keyword evidence="6" id="KW-0539">Nucleus</keyword>
<dbReference type="PANTHER" id="PTHR40626:SF11">
    <property type="entry name" value="ZINC FINGER PROTEIN YPR022C"/>
    <property type="match status" value="1"/>
</dbReference>
<keyword evidence="5" id="KW-0862">Zinc</keyword>
<name>A0AAJ6CGF9_9BASI</name>
<evidence type="ECO:0000256" key="6">
    <source>
        <dbReference type="ARBA" id="ARBA00023242"/>
    </source>
</evidence>
<evidence type="ECO:0000256" key="8">
    <source>
        <dbReference type="SAM" id="MobiDB-lite"/>
    </source>
</evidence>